<organism evidence="1">
    <name type="scientific">Culex pipiens</name>
    <name type="common">House mosquito</name>
    <dbReference type="NCBI Taxonomy" id="7175"/>
    <lineage>
        <taxon>Eukaryota</taxon>
        <taxon>Metazoa</taxon>
        <taxon>Ecdysozoa</taxon>
        <taxon>Arthropoda</taxon>
        <taxon>Hexapoda</taxon>
        <taxon>Insecta</taxon>
        <taxon>Pterygota</taxon>
        <taxon>Neoptera</taxon>
        <taxon>Endopterygota</taxon>
        <taxon>Diptera</taxon>
        <taxon>Nematocera</taxon>
        <taxon>Culicoidea</taxon>
        <taxon>Culicidae</taxon>
        <taxon>Culicinae</taxon>
        <taxon>Culicini</taxon>
        <taxon>Culex</taxon>
        <taxon>Culex</taxon>
    </lineage>
</organism>
<name>A0A8D8F4F0_CULPI</name>
<protein>
    <submittedName>
        <fullName evidence="1">(northern house mosquito) hypothetical protein</fullName>
    </submittedName>
</protein>
<dbReference type="EMBL" id="HBUE01031081">
    <property type="protein sequence ID" value="CAG6456509.1"/>
    <property type="molecule type" value="Transcribed_RNA"/>
</dbReference>
<evidence type="ECO:0000313" key="1">
    <source>
        <dbReference type="EMBL" id="CAG6456509.1"/>
    </source>
</evidence>
<sequence length="105" mass="11902">MHRVIGFPQELENLFLGEDFGLFRTIAIRLALQQRLQASETGNVYAHFQVDCGPQHGELAPLCRRPLIFQFLGKIGQQTVFVDGLDPIPGLPLLKLFKGRFVQRL</sequence>
<dbReference type="AlphaFoldDB" id="A0A8D8F4F0"/>
<accession>A0A8D8F4F0</accession>
<reference evidence="1" key="1">
    <citation type="submission" date="2021-05" db="EMBL/GenBank/DDBJ databases">
        <authorList>
            <person name="Alioto T."/>
            <person name="Alioto T."/>
            <person name="Gomez Garrido J."/>
        </authorList>
    </citation>
    <scope>NUCLEOTIDE SEQUENCE</scope>
</reference>
<proteinExistence type="predicted"/>